<proteinExistence type="predicted"/>
<reference evidence="1" key="1">
    <citation type="journal article" date="2015" name="Nature">
        <title>Complex archaea that bridge the gap between prokaryotes and eukaryotes.</title>
        <authorList>
            <person name="Spang A."/>
            <person name="Saw J.H."/>
            <person name="Jorgensen S.L."/>
            <person name="Zaremba-Niedzwiedzka K."/>
            <person name="Martijn J."/>
            <person name="Lind A.E."/>
            <person name="van Eijk R."/>
            <person name="Schleper C."/>
            <person name="Guy L."/>
            <person name="Ettema T.J."/>
        </authorList>
    </citation>
    <scope>NUCLEOTIDE SEQUENCE</scope>
</reference>
<organism evidence="1">
    <name type="scientific">marine sediment metagenome</name>
    <dbReference type="NCBI Taxonomy" id="412755"/>
    <lineage>
        <taxon>unclassified sequences</taxon>
        <taxon>metagenomes</taxon>
        <taxon>ecological metagenomes</taxon>
    </lineage>
</organism>
<comment type="caution">
    <text evidence="1">The sequence shown here is derived from an EMBL/GenBank/DDBJ whole genome shotgun (WGS) entry which is preliminary data.</text>
</comment>
<sequence length="141" mass="15661">MHPDNERRFGTAMTEAVDEARKKERIEAACLYRLRGNGESQHCGPLQVNLARVLRSNAERIVKQAEVGRQDAEILGAELRVILDSVGHRCDLNGDYIVNIGFCSCGLTGEVTVPCVRHGNVEFEFEIGEITEAEAREYVDG</sequence>
<dbReference type="EMBL" id="LAZR01013835">
    <property type="protein sequence ID" value="KKM20123.1"/>
    <property type="molecule type" value="Genomic_DNA"/>
</dbReference>
<evidence type="ECO:0000313" key="1">
    <source>
        <dbReference type="EMBL" id="KKM20123.1"/>
    </source>
</evidence>
<accession>A0A0F9KDD0</accession>
<dbReference type="AlphaFoldDB" id="A0A0F9KDD0"/>
<protein>
    <submittedName>
        <fullName evidence="1">Uncharacterized protein</fullName>
    </submittedName>
</protein>
<name>A0A0F9KDD0_9ZZZZ</name>
<gene>
    <name evidence="1" type="ORF">LCGC14_1648740</name>
</gene>